<reference evidence="2 3" key="1">
    <citation type="submission" date="2019-10" db="EMBL/GenBank/DDBJ databases">
        <title>The Genome Sequence of Clostridium tarantellae Isolated from Fish Brain.</title>
        <authorList>
            <person name="Bano L."/>
            <person name="Kiel M."/>
            <person name="Sales G."/>
            <person name="Doxey A.C."/>
            <person name="Mansfield M.J."/>
            <person name="Schiavone M."/>
            <person name="Rossetto O."/>
            <person name="Pirazzini M."/>
            <person name="Dobrindt U."/>
            <person name="Montecucco C."/>
        </authorList>
    </citation>
    <scope>NUCLEOTIDE SEQUENCE [LARGE SCALE GENOMIC DNA]</scope>
    <source>
        <strain evidence="2 3">DSM 3997</strain>
    </source>
</reference>
<dbReference type="PANTHER" id="PTHR35788:SF1">
    <property type="entry name" value="EXPORTED PROTEIN"/>
    <property type="match status" value="1"/>
</dbReference>
<organism evidence="2 3">
    <name type="scientific">Clostridium tarantellae</name>
    <dbReference type="NCBI Taxonomy" id="39493"/>
    <lineage>
        <taxon>Bacteria</taxon>
        <taxon>Bacillati</taxon>
        <taxon>Bacillota</taxon>
        <taxon>Clostridia</taxon>
        <taxon>Eubacteriales</taxon>
        <taxon>Clostridiaceae</taxon>
        <taxon>Clostridium</taxon>
    </lineage>
</organism>
<sequence length="436" mass="49048">MFIVKFNIFMLKMHIERSTMENLIKFISKHVISLSIGLISLILIITISALCIQTNINADKVFDNISVDNIDLSNQTKEDLRQTLENYYNKKLTSFNIEFVYGNIKESISSKDLGLYYPIDEITEKIFNYGKDNNIIKSTFNRIKILLEPVIFSFKPQHDKTAVNVYIDHLAGLINKDVIEPKISFEGNKLIGSNSSIGYEVDKETLNESINDILDSYDGQPFTKTLDIPVNEVNPTVSSDILNKMEILGTYSTPLKNSSTGRTHNIKLFMNALNGKVLLPDEIYSCDKTAGSREAKDGYTSAPGYIGNKVVDILAGGICQGVTTLYNAVIYADLKITERAPHNLPVTYAPLGRDATIAGGSIDFKFKNNKKNPIVVQCYVSNNHVYATIWGINENLNREIKISTKEYGPKSSETFKHTYENGILIKTERLSKDRYN</sequence>
<dbReference type="PANTHER" id="PTHR35788">
    <property type="entry name" value="EXPORTED PROTEIN-RELATED"/>
    <property type="match status" value="1"/>
</dbReference>
<keyword evidence="3" id="KW-1185">Reference proteome</keyword>
<dbReference type="InterPro" id="IPR052913">
    <property type="entry name" value="Glycopeptide_resist_protein"/>
</dbReference>
<gene>
    <name evidence="2" type="ORF">GBZ86_12755</name>
</gene>
<dbReference type="EMBL" id="WHJC01000259">
    <property type="protein sequence ID" value="MPQ44614.1"/>
    <property type="molecule type" value="Genomic_DNA"/>
</dbReference>
<dbReference type="Pfam" id="PF04294">
    <property type="entry name" value="VanW"/>
    <property type="match status" value="1"/>
</dbReference>
<dbReference type="AlphaFoldDB" id="A0A6I1MNK2"/>
<evidence type="ECO:0000313" key="2">
    <source>
        <dbReference type="EMBL" id="MPQ44614.1"/>
    </source>
</evidence>
<accession>A0A6I1MNK2</accession>
<evidence type="ECO:0000313" key="3">
    <source>
        <dbReference type="Proteomes" id="UP000430345"/>
    </source>
</evidence>
<evidence type="ECO:0000259" key="1">
    <source>
        <dbReference type="Pfam" id="PF12229"/>
    </source>
</evidence>
<dbReference type="Proteomes" id="UP000430345">
    <property type="component" value="Unassembled WGS sequence"/>
</dbReference>
<dbReference type="InterPro" id="IPR007391">
    <property type="entry name" value="Vancomycin_resist_VanW"/>
</dbReference>
<dbReference type="OrthoDB" id="9797191at2"/>
<feature type="domain" description="YoaR-like putative peptidoglycan binding" evidence="1">
    <location>
        <begin position="107"/>
        <end position="214"/>
    </location>
</feature>
<dbReference type="Pfam" id="PF12229">
    <property type="entry name" value="PG_binding_4"/>
    <property type="match status" value="1"/>
</dbReference>
<protein>
    <recommendedName>
        <fullName evidence="1">YoaR-like putative peptidoglycan binding domain-containing protein</fullName>
    </recommendedName>
</protein>
<proteinExistence type="predicted"/>
<comment type="caution">
    <text evidence="2">The sequence shown here is derived from an EMBL/GenBank/DDBJ whole genome shotgun (WGS) entry which is preliminary data.</text>
</comment>
<dbReference type="InterPro" id="IPR022029">
    <property type="entry name" value="YoaR-like_PG-bd"/>
</dbReference>
<name>A0A6I1MNK2_9CLOT</name>